<evidence type="ECO:0000313" key="25">
    <source>
        <dbReference type="Proteomes" id="UP000694569"/>
    </source>
</evidence>
<keyword evidence="25" id="KW-1185">Reference proteome</keyword>
<evidence type="ECO:0000256" key="21">
    <source>
        <dbReference type="SAM" id="MobiDB-lite"/>
    </source>
</evidence>
<evidence type="ECO:0000256" key="19">
    <source>
        <dbReference type="ARBA" id="ARBA00033046"/>
    </source>
</evidence>
<dbReference type="Gene3D" id="2.130.10.10">
    <property type="entry name" value="YVTN repeat-like/Quinoprotein amine dehydrogenase"/>
    <property type="match status" value="1"/>
</dbReference>
<dbReference type="OrthoDB" id="7318948at2759"/>
<dbReference type="InterPro" id="IPR032675">
    <property type="entry name" value="LRR_dom_sf"/>
</dbReference>
<evidence type="ECO:0000256" key="1">
    <source>
        <dbReference type="ARBA" id="ARBA00004123"/>
    </source>
</evidence>
<gene>
    <name evidence="24" type="primary">LRWD1</name>
</gene>
<comment type="similarity">
    <text evidence="5">Belongs to the LRWD1 family.</text>
</comment>
<dbReference type="AlphaFoldDB" id="A0A8C5MAP0"/>
<dbReference type="InterPro" id="IPR056363">
    <property type="entry name" value="LRR_LRWD1_dom"/>
</dbReference>
<evidence type="ECO:0000256" key="14">
    <source>
        <dbReference type="ARBA" id="ARBA00022853"/>
    </source>
</evidence>
<evidence type="ECO:0000256" key="2">
    <source>
        <dbReference type="ARBA" id="ARBA00004300"/>
    </source>
</evidence>
<accession>A0A8C5MAP0</accession>
<keyword evidence="15" id="KW-0779">Telomere</keyword>
<evidence type="ECO:0000256" key="15">
    <source>
        <dbReference type="ARBA" id="ARBA00022895"/>
    </source>
</evidence>
<evidence type="ECO:0000256" key="17">
    <source>
        <dbReference type="ARBA" id="ARBA00023242"/>
    </source>
</evidence>
<keyword evidence="8" id="KW-0963">Cytoplasm</keyword>
<evidence type="ECO:0000256" key="9">
    <source>
        <dbReference type="ARBA" id="ARBA00022574"/>
    </source>
</evidence>
<dbReference type="GeneTree" id="ENSGT00940000154248"/>
<reference evidence="24" key="1">
    <citation type="submission" date="2025-08" db="UniProtKB">
        <authorList>
            <consortium name="Ensembl"/>
        </authorList>
    </citation>
    <scope>IDENTIFICATION</scope>
</reference>
<keyword evidence="7" id="KW-0158">Chromosome</keyword>
<evidence type="ECO:0000256" key="6">
    <source>
        <dbReference type="ARBA" id="ARBA00015536"/>
    </source>
</evidence>
<sequence>MPKLTSEILLKKGNPKSSSLKELKKLNLSKMHLETKDVDPKLFSRMINLEELDVSGNLLSEIPCSLMLHNLRVLNFRDNQVEDITVLKEFPNLEEVIYEENMYLTISDNHKVFCLLPKLKRLNNKDITSLANHVRFVNHRELNSRVEAYWEKNYKDKFLKETSLERVKAVRKDFKKNVVDHVRYGPNSLKDFTKWKVQLIAENLLSSILDSNKNGPQAVLEQSCADSDTFKALPSSVTKKRVGDHPAQSPRKKFRITEEIASVNLSPQVSKKRQEGSPRITPIKQKPTDSPQRILSDAKFTKYPTVALKSTPSKKPTTTGKTSNTGKQNIPQKHIITKELDVEPLHILQCHSKNNRSDDFRTQLWACAFEPDLDNSSSRVIATCGGDSICVIDCETGKVMKKYKVIGEEFFTLAWTTLTMITKAGQKRKINILAAGGKLGVIKLIHPNVSLAYGDIKAHKKAISIMSFSPKQETFLFTGSYDKRILLWDIGVPDFEYNFRASQLLTLDTSSTPLRICPVPAYPDQYLMAACEDGCFVYDIKLTKNQGKRSHEAEFNFPVYKKETKKAKFHLVDGLAFLNEDLIASKSALQGSIYIWSWEQSFKTKKSKGNKELDAVILAELKWSNTDLPYLTLSASFEGEFWPERSSSASAKPETTNTKDMLCIFCGDEAGKVWIYNLESCKEELINGTLSHKLKDPTKVVDWPSVASGQDNVQATMINTVAVDRTLQYLVALTDKNLIAIWKIL</sequence>
<keyword evidence="9 20" id="KW-0853">WD repeat</keyword>
<dbReference type="InterPro" id="IPR056160">
    <property type="entry name" value="WD_LRWD1"/>
</dbReference>
<keyword evidence="11" id="KW-0235">DNA replication</keyword>
<name>A0A8C5MAP0_9ANUR</name>
<keyword evidence="18" id="KW-0137">Centromere</keyword>
<reference evidence="24" key="2">
    <citation type="submission" date="2025-09" db="UniProtKB">
        <authorList>
            <consortium name="Ensembl"/>
        </authorList>
    </citation>
    <scope>IDENTIFICATION</scope>
</reference>
<keyword evidence="14" id="KW-0156">Chromatin regulator</keyword>
<dbReference type="Pfam" id="PF23215">
    <property type="entry name" value="WD_LRWD1"/>
    <property type="match status" value="1"/>
</dbReference>
<evidence type="ECO:0000256" key="10">
    <source>
        <dbReference type="ARBA" id="ARBA00022614"/>
    </source>
</evidence>
<feature type="region of interest" description="Disordered" evidence="21">
    <location>
        <begin position="267"/>
        <end position="291"/>
    </location>
</feature>
<dbReference type="GO" id="GO:0003682">
    <property type="term" value="F:chromatin binding"/>
    <property type="evidence" value="ECO:0007669"/>
    <property type="project" value="TreeGrafter"/>
</dbReference>
<dbReference type="GO" id="GO:0000776">
    <property type="term" value="C:kinetochore"/>
    <property type="evidence" value="ECO:0007669"/>
    <property type="project" value="UniProtKB-KW"/>
</dbReference>
<keyword evidence="17" id="KW-0539">Nucleus</keyword>
<evidence type="ECO:0000256" key="8">
    <source>
        <dbReference type="ARBA" id="ARBA00022490"/>
    </source>
</evidence>
<dbReference type="Pfam" id="PF23211">
    <property type="entry name" value="LRR_LRWD1"/>
    <property type="match status" value="1"/>
</dbReference>
<dbReference type="GO" id="GO:0005813">
    <property type="term" value="C:centrosome"/>
    <property type="evidence" value="ECO:0007669"/>
    <property type="project" value="UniProtKB-SubCell"/>
</dbReference>
<evidence type="ECO:0000259" key="23">
    <source>
        <dbReference type="Pfam" id="PF23215"/>
    </source>
</evidence>
<evidence type="ECO:0000259" key="22">
    <source>
        <dbReference type="Pfam" id="PF23211"/>
    </source>
</evidence>
<dbReference type="Gene3D" id="3.80.10.10">
    <property type="entry name" value="Ribonuclease Inhibitor"/>
    <property type="match status" value="1"/>
</dbReference>
<dbReference type="GO" id="GO:0000781">
    <property type="term" value="C:chromosome, telomeric region"/>
    <property type="evidence" value="ECO:0007669"/>
    <property type="project" value="UniProtKB-SubCell"/>
</dbReference>
<feature type="domain" description="Leucine-rich repeat and WD repeat-containing protein 1 WD" evidence="23">
    <location>
        <begin position="340"/>
        <end position="744"/>
    </location>
</feature>
<comment type="subcellular location">
    <subcellularLocation>
        <location evidence="4">Chromosome</location>
        <location evidence="4">Centromere</location>
        <location evidence="4">Kinetochore</location>
    </subcellularLocation>
    <subcellularLocation>
        <location evidence="3">Chromosome</location>
        <location evidence="3">Telomere</location>
    </subcellularLocation>
    <subcellularLocation>
        <location evidence="2">Cytoplasm</location>
        <location evidence="2">Cytoskeleton</location>
        <location evidence="2">Microtubule organizing center</location>
        <location evidence="2">Centrosome</location>
    </subcellularLocation>
    <subcellularLocation>
        <location evidence="1">Nucleus</location>
    </subcellularLocation>
</comment>
<dbReference type="PROSITE" id="PS50082">
    <property type="entry name" value="WD_REPEATS_2"/>
    <property type="match status" value="1"/>
</dbReference>
<protein>
    <recommendedName>
        <fullName evidence="6">Leucine-rich repeat and WD repeat-containing protein 1</fullName>
    </recommendedName>
    <alternativeName>
        <fullName evidence="19">Origin recognition complex-associated protein</fullName>
    </alternativeName>
</protein>
<dbReference type="GO" id="GO:0005664">
    <property type="term" value="C:nuclear origin of replication recognition complex"/>
    <property type="evidence" value="ECO:0007669"/>
    <property type="project" value="TreeGrafter"/>
</dbReference>
<dbReference type="InterPro" id="IPR052489">
    <property type="entry name" value="LRWD1"/>
</dbReference>
<evidence type="ECO:0000256" key="3">
    <source>
        <dbReference type="ARBA" id="ARBA00004574"/>
    </source>
</evidence>
<feature type="repeat" description="WD" evidence="20">
    <location>
        <begin position="456"/>
        <end position="490"/>
    </location>
</feature>
<dbReference type="PANTHER" id="PTHR24370">
    <property type="entry name" value="OPTICIN"/>
    <property type="match status" value="1"/>
</dbReference>
<dbReference type="PROSITE" id="PS51450">
    <property type="entry name" value="LRR"/>
    <property type="match status" value="2"/>
</dbReference>
<keyword evidence="13" id="KW-0995">Kinetochore</keyword>
<evidence type="ECO:0000313" key="24">
    <source>
        <dbReference type="Ensembl" id="ENSLLEP00000010313.1"/>
    </source>
</evidence>
<feature type="domain" description="Leucine-rich repeat and WD repeat-containing protein 1 LRR" evidence="22">
    <location>
        <begin position="7"/>
        <end position="200"/>
    </location>
</feature>
<dbReference type="PROSITE" id="PS00678">
    <property type="entry name" value="WD_REPEATS_1"/>
    <property type="match status" value="1"/>
</dbReference>
<dbReference type="SUPFAM" id="SSF52058">
    <property type="entry name" value="L domain-like"/>
    <property type="match status" value="1"/>
</dbReference>
<evidence type="ECO:0000256" key="11">
    <source>
        <dbReference type="ARBA" id="ARBA00022705"/>
    </source>
</evidence>
<evidence type="ECO:0000256" key="12">
    <source>
        <dbReference type="ARBA" id="ARBA00022737"/>
    </source>
</evidence>
<dbReference type="InterPro" id="IPR036322">
    <property type="entry name" value="WD40_repeat_dom_sf"/>
</dbReference>
<feature type="region of interest" description="Disordered" evidence="21">
    <location>
        <begin position="309"/>
        <end position="328"/>
    </location>
</feature>
<dbReference type="GO" id="GO:0006325">
    <property type="term" value="P:chromatin organization"/>
    <property type="evidence" value="ECO:0007669"/>
    <property type="project" value="UniProtKB-KW"/>
</dbReference>
<dbReference type="PANTHER" id="PTHR24370:SF10">
    <property type="entry name" value="LEUCINE-RICH REPEAT AND WD REPEAT-CONTAINING PROTEIN 1"/>
    <property type="match status" value="1"/>
</dbReference>
<dbReference type="InterPro" id="IPR001611">
    <property type="entry name" value="Leu-rich_rpt"/>
</dbReference>
<dbReference type="SMART" id="SM00320">
    <property type="entry name" value="WD40"/>
    <property type="match status" value="5"/>
</dbReference>
<feature type="compositionally biased region" description="Low complexity" evidence="21">
    <location>
        <begin position="309"/>
        <end position="327"/>
    </location>
</feature>
<evidence type="ECO:0000256" key="18">
    <source>
        <dbReference type="ARBA" id="ARBA00023328"/>
    </source>
</evidence>
<keyword evidence="10" id="KW-0433">Leucine-rich repeat</keyword>
<dbReference type="PROSITE" id="PS50294">
    <property type="entry name" value="WD_REPEATS_REGION"/>
    <property type="match status" value="1"/>
</dbReference>
<proteinExistence type="inferred from homology"/>
<evidence type="ECO:0000256" key="13">
    <source>
        <dbReference type="ARBA" id="ARBA00022838"/>
    </source>
</evidence>
<evidence type="ECO:0000256" key="4">
    <source>
        <dbReference type="ARBA" id="ARBA00004629"/>
    </source>
</evidence>
<keyword evidence="12" id="KW-0677">Repeat</keyword>
<evidence type="ECO:0000256" key="16">
    <source>
        <dbReference type="ARBA" id="ARBA00023212"/>
    </source>
</evidence>
<dbReference type="GO" id="GO:0006260">
    <property type="term" value="P:DNA replication"/>
    <property type="evidence" value="ECO:0007669"/>
    <property type="project" value="UniProtKB-KW"/>
</dbReference>
<dbReference type="InterPro" id="IPR001680">
    <property type="entry name" value="WD40_rpt"/>
</dbReference>
<dbReference type="Proteomes" id="UP000694569">
    <property type="component" value="Unplaced"/>
</dbReference>
<dbReference type="InterPro" id="IPR019775">
    <property type="entry name" value="WD40_repeat_CS"/>
</dbReference>
<dbReference type="Ensembl" id="ENSLLET00000010714.1">
    <property type="protein sequence ID" value="ENSLLEP00000010313.1"/>
    <property type="gene ID" value="ENSLLEG00000006510.1"/>
</dbReference>
<keyword evidence="16" id="KW-0206">Cytoskeleton</keyword>
<dbReference type="SUPFAM" id="SSF50978">
    <property type="entry name" value="WD40 repeat-like"/>
    <property type="match status" value="1"/>
</dbReference>
<dbReference type="GO" id="GO:0071169">
    <property type="term" value="P:establishment of protein localization to chromatin"/>
    <property type="evidence" value="ECO:0007669"/>
    <property type="project" value="TreeGrafter"/>
</dbReference>
<evidence type="ECO:0000256" key="20">
    <source>
        <dbReference type="PROSITE-ProRule" id="PRU00221"/>
    </source>
</evidence>
<organism evidence="24 25">
    <name type="scientific">Leptobrachium leishanense</name>
    <name type="common">Leishan spiny toad</name>
    <dbReference type="NCBI Taxonomy" id="445787"/>
    <lineage>
        <taxon>Eukaryota</taxon>
        <taxon>Metazoa</taxon>
        <taxon>Chordata</taxon>
        <taxon>Craniata</taxon>
        <taxon>Vertebrata</taxon>
        <taxon>Euteleostomi</taxon>
        <taxon>Amphibia</taxon>
        <taxon>Batrachia</taxon>
        <taxon>Anura</taxon>
        <taxon>Pelobatoidea</taxon>
        <taxon>Megophryidae</taxon>
        <taxon>Leptobrachium</taxon>
    </lineage>
</organism>
<evidence type="ECO:0000256" key="7">
    <source>
        <dbReference type="ARBA" id="ARBA00022454"/>
    </source>
</evidence>
<dbReference type="FunFam" id="3.80.10.10:FF:000429">
    <property type="entry name" value="Leucine-rich repeat and WD repeat-containing protein 1"/>
    <property type="match status" value="1"/>
</dbReference>
<evidence type="ECO:0000256" key="5">
    <source>
        <dbReference type="ARBA" id="ARBA00007545"/>
    </source>
</evidence>
<dbReference type="InterPro" id="IPR015943">
    <property type="entry name" value="WD40/YVTN_repeat-like_dom_sf"/>
</dbReference>